<reference evidence="5" key="1">
    <citation type="journal article" date="2019" name="Int. J. Syst. Evol. Microbiol.">
        <title>The Global Catalogue of Microorganisms (GCM) 10K type strain sequencing project: providing services to taxonomists for standard genome sequencing and annotation.</title>
        <authorList>
            <consortium name="The Broad Institute Genomics Platform"/>
            <consortium name="The Broad Institute Genome Sequencing Center for Infectious Disease"/>
            <person name="Wu L."/>
            <person name="Ma J."/>
        </authorList>
    </citation>
    <scope>NUCLEOTIDE SEQUENCE [LARGE SCALE GENOMIC DNA]</scope>
    <source>
        <strain evidence="5">NBRC 108725</strain>
    </source>
</reference>
<feature type="domain" description="NB-ARC" evidence="2">
    <location>
        <begin position="134"/>
        <end position="258"/>
    </location>
</feature>
<dbReference type="Proteomes" id="UP001321498">
    <property type="component" value="Chromosome"/>
</dbReference>
<dbReference type="Pfam" id="PF00931">
    <property type="entry name" value="NB-ARC"/>
    <property type="match status" value="1"/>
</dbReference>
<accession>A0ABN6XRJ0</accession>
<protein>
    <recommendedName>
        <fullName evidence="6">ATPase</fullName>
    </recommendedName>
</protein>
<dbReference type="InterPro" id="IPR058852">
    <property type="entry name" value="HTH_77"/>
</dbReference>
<keyword evidence="5" id="KW-1185">Reference proteome</keyword>
<organism evidence="4 5">
    <name type="scientific">Naasia aerilata</name>
    <dbReference type="NCBI Taxonomy" id="1162966"/>
    <lineage>
        <taxon>Bacteria</taxon>
        <taxon>Bacillati</taxon>
        <taxon>Actinomycetota</taxon>
        <taxon>Actinomycetes</taxon>
        <taxon>Micrococcales</taxon>
        <taxon>Microbacteriaceae</taxon>
        <taxon>Naasia</taxon>
    </lineage>
</organism>
<dbReference type="PRINTS" id="PR00364">
    <property type="entry name" value="DISEASERSIST"/>
</dbReference>
<evidence type="ECO:0000256" key="1">
    <source>
        <dbReference type="SAM" id="MobiDB-lite"/>
    </source>
</evidence>
<dbReference type="EMBL" id="AP027731">
    <property type="protein sequence ID" value="BDZ46058.1"/>
    <property type="molecule type" value="Genomic_DNA"/>
</dbReference>
<dbReference type="SUPFAM" id="SSF48452">
    <property type="entry name" value="TPR-like"/>
    <property type="match status" value="1"/>
</dbReference>
<dbReference type="InterPro" id="IPR002182">
    <property type="entry name" value="NB-ARC"/>
</dbReference>
<evidence type="ECO:0000259" key="2">
    <source>
        <dbReference type="Pfam" id="PF00931"/>
    </source>
</evidence>
<feature type="domain" description="Winged helix-turn-helix" evidence="3">
    <location>
        <begin position="382"/>
        <end position="452"/>
    </location>
</feature>
<dbReference type="PANTHER" id="PTHR47691">
    <property type="entry name" value="REGULATOR-RELATED"/>
    <property type="match status" value="1"/>
</dbReference>
<evidence type="ECO:0008006" key="6">
    <source>
        <dbReference type="Google" id="ProtNLM"/>
    </source>
</evidence>
<name>A0ABN6XRJ0_9MICO</name>
<dbReference type="Gene3D" id="3.40.50.300">
    <property type="entry name" value="P-loop containing nucleotide triphosphate hydrolases"/>
    <property type="match status" value="1"/>
</dbReference>
<feature type="region of interest" description="Disordered" evidence="1">
    <location>
        <begin position="809"/>
        <end position="830"/>
    </location>
</feature>
<feature type="region of interest" description="Disordered" evidence="1">
    <location>
        <begin position="89"/>
        <end position="121"/>
    </location>
</feature>
<evidence type="ECO:0000313" key="4">
    <source>
        <dbReference type="EMBL" id="BDZ46058.1"/>
    </source>
</evidence>
<dbReference type="Pfam" id="PF25872">
    <property type="entry name" value="HTH_77"/>
    <property type="match status" value="1"/>
</dbReference>
<evidence type="ECO:0000313" key="5">
    <source>
        <dbReference type="Proteomes" id="UP001321498"/>
    </source>
</evidence>
<evidence type="ECO:0000259" key="3">
    <source>
        <dbReference type="Pfam" id="PF25872"/>
    </source>
</evidence>
<sequence length="830" mass="90428">MGLYWERYGWVAPDETVSGLEDEYNLAPPDMPRLIYIKETEGAREPRLTELLDRIRTDDRASFKYFTEPAELGELLVGDLAVLLAERFDESRSTPPAPAPPSEDQLPPQAPPPKPVSALPSPLTQLFGREEEGRDIVARLRDPDVRLLTLTGPGGIGKTRLAIDVGRRLEDDFPDGVTFVPLAPVENPGQVPSAIAQVLGVRDTGDLPIERKLVTALRDRRALLVLDNFEHVLPAADLVTTLLEGAPALKLLVTSRAMLRLSGEHAVEVSPLELPPARTGPWRPDAPVPASVALFVERARSVKPDFELTPENADAVERISTRLEGVPLAIELAAARIRLLSPATLLDRLDRRLALLVGGQRNLPPRQQAVRSTIEWSTRLLGSRERNLLWQLGGFAGRFSLEAAEAVTDVSGEVLSLLEALVDTSLLRQQDRGGRTYFTLLATVREYALEKLEEQGLVEKFRNRHMRYFVDWGRRMGVDLIGRQQRERVQSLHEERDNLRAAVRHLLEVRDSATTSEFAWALLPYWWIGGLLGEVHGWMDELLDGGDPLSPRTRAVALYYTGAIGYWQESAESILPNLAESVELFRGLGAGADEGIALISLGLAQVTGPQPDIPAAVASLERSLDLLQEAGHLWGAGLAQIAFGRVELLRKDPRSALTHFQAALRLAEQQQDALALTLALDHVGVGELLVGSVDEACTDMKRGLQVSVGLHHDEFMALGLEGFIGVAAVRGDVERAGLLTGAARALRERAGMFNPTEYAFADRFVREIRSGRDSGAFERSYEEGRRLSPTDAVDVALGLVPATPPSAVAEAAVPAGSAAPAASPSPTGAS</sequence>
<dbReference type="InterPro" id="IPR027417">
    <property type="entry name" value="P-loop_NTPase"/>
</dbReference>
<dbReference type="PANTHER" id="PTHR47691:SF3">
    <property type="entry name" value="HTH-TYPE TRANSCRIPTIONAL REGULATOR RV0890C-RELATED"/>
    <property type="match status" value="1"/>
</dbReference>
<proteinExistence type="predicted"/>
<dbReference type="SUPFAM" id="SSF52540">
    <property type="entry name" value="P-loop containing nucleoside triphosphate hydrolases"/>
    <property type="match status" value="1"/>
</dbReference>
<dbReference type="Gene3D" id="1.25.40.10">
    <property type="entry name" value="Tetratricopeptide repeat domain"/>
    <property type="match status" value="1"/>
</dbReference>
<dbReference type="InterPro" id="IPR011990">
    <property type="entry name" value="TPR-like_helical_dom_sf"/>
</dbReference>
<gene>
    <name evidence="4" type="ORF">GCM10025866_19670</name>
</gene>